<dbReference type="KEGG" id="ote:Oter_0645"/>
<feature type="domain" description="PD-(D/E)XK endonuclease-like" evidence="2">
    <location>
        <begin position="686"/>
        <end position="955"/>
    </location>
</feature>
<reference evidence="3 4" key="1">
    <citation type="journal article" date="2011" name="J. Bacteriol.">
        <title>Genome sequence of the verrucomicrobium Opitutus terrae PB90-1, an abundant inhabitant of rice paddy soil ecosystems.</title>
        <authorList>
            <person name="van Passel M.W."/>
            <person name="Kant R."/>
            <person name="Palva A."/>
            <person name="Copeland A."/>
            <person name="Lucas S."/>
            <person name="Lapidus A."/>
            <person name="Glavina del Rio T."/>
            <person name="Pitluck S."/>
            <person name="Goltsman E."/>
            <person name="Clum A."/>
            <person name="Sun H."/>
            <person name="Schmutz J."/>
            <person name="Larimer F.W."/>
            <person name="Land M.L."/>
            <person name="Hauser L."/>
            <person name="Kyrpides N."/>
            <person name="Mikhailova N."/>
            <person name="Richardson P.P."/>
            <person name="Janssen P.H."/>
            <person name="de Vos W.M."/>
            <person name="Smidt H."/>
        </authorList>
    </citation>
    <scope>NUCLEOTIDE SEQUENCE [LARGE SCALE GENOMIC DNA]</scope>
    <source>
        <strain evidence="4">DSM 11246 / JCM 15787 / PB90-1</strain>
    </source>
</reference>
<dbReference type="HOGENOM" id="CLU_306262_0_0_0"/>
<dbReference type="InterPro" id="IPR011604">
    <property type="entry name" value="PDDEXK-like_dom_sf"/>
</dbReference>
<evidence type="ECO:0000313" key="4">
    <source>
        <dbReference type="Proteomes" id="UP000007013"/>
    </source>
</evidence>
<evidence type="ECO:0000256" key="1">
    <source>
        <dbReference type="SAM" id="MobiDB-lite"/>
    </source>
</evidence>
<protein>
    <submittedName>
        <fullName evidence="3">ATP-dependent nuclease subunit B-like protein</fullName>
    </submittedName>
</protein>
<dbReference type="OrthoDB" id="198745at2"/>
<dbReference type="Gene3D" id="3.90.320.10">
    <property type="match status" value="1"/>
</dbReference>
<accession>B1ZTJ0</accession>
<dbReference type="Proteomes" id="UP000007013">
    <property type="component" value="Chromosome"/>
</dbReference>
<dbReference type="Pfam" id="PF12705">
    <property type="entry name" value="PDDEXK_1"/>
    <property type="match status" value="1"/>
</dbReference>
<evidence type="ECO:0000259" key="2">
    <source>
        <dbReference type="Pfam" id="PF12705"/>
    </source>
</evidence>
<dbReference type="InterPro" id="IPR038726">
    <property type="entry name" value="PDDEXK_AddAB-type"/>
</dbReference>
<dbReference type="EMBL" id="CP001032">
    <property type="protein sequence ID" value="ACB73935.1"/>
    <property type="molecule type" value="Genomic_DNA"/>
</dbReference>
<gene>
    <name evidence="3" type="ordered locus">Oter_0645</name>
</gene>
<proteinExistence type="predicted"/>
<dbReference type="AlphaFoldDB" id="B1ZTJ0"/>
<sequence length="989" mass="109658">MRRPTSLRRRHQRAHHRLLVDSTAAQPAGHGRARRFLSWDAPLLPQAVALLAEGWTGDGPLDLSDLLVIVPTRQSGRRLREALAEHAARKQAAVFPPKVMLPEALMTPAPAAGVATHLESLLAWADVFRSVALDDFRDVFPVDPPARNFAWALRLAEEFVRLQRSLAEAGLQLRDALSRAGSDFPEAERWRQISELETRHEQRLASAGLIDAPAARLRQACTPELPGGVRRIVMLATPDPQPIALQALAALARAVPVEVAVYAPAAEADAFDDWGRPRPETWNTRTLTVPDVAQRVHLCLDPEAQAARIAALAAEYREPEGRLGLGVADSEVLPLLQGELAEVRQVGFNPEGRARLGDQLFQLLQNCARLAREESFATVQALARCPDFLEFLHGQLGPDFSAARFLHELDELHTRHLPPTLTEALQHVERSERPKPDVSSGPTHPANSRIGPALRLIAGLRATLSRGDFPANAQAALAAVFGARRFESSRDEDAQLAEAAETWSVVLQDIAAAAARFTAASNADWWDVALRLYGENICYDEKVAGAIELQGWLELLWEDAPHLVVAGLNDGRVPDAIVGDPFLPESLRERLGLKTNATRFARDAYLLQAIAAWRTGDPGRLDLLFGKTTVAGEPLRPSRLLLRCPDEELPGRIRQLFRPAESTHTTESWRRAWRLQPRIVAPPTRIAVTAIRAWLACPFRFYLSRVLRMEAVDPAKSELDVFDFGTLCHAALEAMGREPALRDEQDAPRLREFLLARLELEAARRFGRHLALPLVVQLESARQRLSRAAEVQALSRAEGWVIEHVERPFEITIGPLVVTGKIDRIDRHERTGARRVLDYKTSDRPVDPEQAHLRGWRREETAPALARFTYNAKEQVWTDLQLPLYRLAVQTDPTLATGGEQPLLECAYFNLPKAIGETGIRPWTDYTRELDDAAWRCANGVAAAIHAGIFWPPNETLRPEQDDFATLFQHGVADSVEWDGAAVGAVEGA</sequence>
<dbReference type="STRING" id="452637.Oter_0645"/>
<evidence type="ECO:0000313" key="3">
    <source>
        <dbReference type="EMBL" id="ACB73935.1"/>
    </source>
</evidence>
<dbReference type="eggNOG" id="COG2887">
    <property type="taxonomic scope" value="Bacteria"/>
</dbReference>
<name>B1ZTJ0_OPITP</name>
<keyword evidence="4" id="KW-1185">Reference proteome</keyword>
<feature type="region of interest" description="Disordered" evidence="1">
    <location>
        <begin position="428"/>
        <end position="448"/>
    </location>
</feature>
<organism evidence="3 4">
    <name type="scientific">Opitutus terrae (strain DSM 11246 / JCM 15787 / PB90-1)</name>
    <dbReference type="NCBI Taxonomy" id="452637"/>
    <lineage>
        <taxon>Bacteria</taxon>
        <taxon>Pseudomonadati</taxon>
        <taxon>Verrucomicrobiota</taxon>
        <taxon>Opitutia</taxon>
        <taxon>Opitutales</taxon>
        <taxon>Opitutaceae</taxon>
        <taxon>Opitutus</taxon>
    </lineage>
</organism>